<dbReference type="InterPro" id="IPR002550">
    <property type="entry name" value="CNNM"/>
</dbReference>
<feature type="transmembrane region" description="Helical" evidence="9">
    <location>
        <begin position="90"/>
        <end position="108"/>
    </location>
</feature>
<dbReference type="InterPro" id="IPR000644">
    <property type="entry name" value="CBS_dom"/>
</dbReference>
<dbReference type="CDD" id="cd04590">
    <property type="entry name" value="CBS_pair_CorC_HlyC_assoc"/>
    <property type="match status" value="1"/>
</dbReference>
<dbReference type="InterPro" id="IPR046342">
    <property type="entry name" value="CBS_dom_sf"/>
</dbReference>
<evidence type="ECO:0000256" key="5">
    <source>
        <dbReference type="ARBA" id="ARBA00023122"/>
    </source>
</evidence>
<dbReference type="Gene3D" id="3.10.580.10">
    <property type="entry name" value="CBS-domain"/>
    <property type="match status" value="1"/>
</dbReference>
<keyword evidence="3" id="KW-0677">Repeat</keyword>
<dbReference type="Pfam" id="PF00571">
    <property type="entry name" value="CBS"/>
    <property type="match status" value="2"/>
</dbReference>
<dbReference type="InterPro" id="IPR044751">
    <property type="entry name" value="Ion_transp-like_CBS"/>
</dbReference>
<protein>
    <submittedName>
        <fullName evidence="12">Hemolysin</fullName>
    </submittedName>
</protein>
<keyword evidence="2 8" id="KW-0812">Transmembrane</keyword>
<name>A0A521FYL8_9BACT</name>
<feature type="transmembrane region" description="Helical" evidence="9">
    <location>
        <begin position="59"/>
        <end position="83"/>
    </location>
</feature>
<organism evidence="12 13">
    <name type="scientific">Candidatus Electronema aureum</name>
    <dbReference type="NCBI Taxonomy" id="2005002"/>
    <lineage>
        <taxon>Bacteria</taxon>
        <taxon>Pseudomonadati</taxon>
        <taxon>Thermodesulfobacteriota</taxon>
        <taxon>Desulfobulbia</taxon>
        <taxon>Desulfobulbales</taxon>
        <taxon>Desulfobulbaceae</taxon>
        <taxon>Candidatus Electronema</taxon>
    </lineage>
</organism>
<feature type="domain" description="CNNM transmembrane" evidence="11">
    <location>
        <begin position="1"/>
        <end position="179"/>
    </location>
</feature>
<dbReference type="PROSITE" id="PS51371">
    <property type="entry name" value="CBS"/>
    <property type="match status" value="2"/>
</dbReference>
<keyword evidence="13" id="KW-1185">Reference proteome</keyword>
<feature type="domain" description="CBS" evidence="10">
    <location>
        <begin position="198"/>
        <end position="259"/>
    </location>
</feature>
<evidence type="ECO:0000256" key="9">
    <source>
        <dbReference type="SAM" id="Phobius"/>
    </source>
</evidence>
<evidence type="ECO:0000256" key="8">
    <source>
        <dbReference type="PROSITE-ProRule" id="PRU01193"/>
    </source>
</evidence>
<dbReference type="SUPFAM" id="SSF54631">
    <property type="entry name" value="CBS-domain pair"/>
    <property type="match status" value="1"/>
</dbReference>
<keyword evidence="4 8" id="KW-1133">Transmembrane helix</keyword>
<dbReference type="Pfam" id="PF01595">
    <property type="entry name" value="CNNM"/>
    <property type="match status" value="1"/>
</dbReference>
<evidence type="ECO:0000256" key="6">
    <source>
        <dbReference type="ARBA" id="ARBA00023136"/>
    </source>
</evidence>
<gene>
    <name evidence="12" type="ORF">CDV28_1546</name>
</gene>
<reference evidence="12" key="1">
    <citation type="submission" date="2017-07" db="EMBL/GenBank/DDBJ databases">
        <title>The cable genome - Insights into the physiology and evolution of filamentous bacteria capable of sulfide oxidation via long distance electron transfer.</title>
        <authorList>
            <person name="Thorup C."/>
            <person name="Bjerg J.T."/>
            <person name="Schreiber L."/>
            <person name="Nielsen L.P."/>
            <person name="Kjeldsen K.U."/>
            <person name="Boesen T."/>
            <person name="Boggild A."/>
            <person name="Meysman F."/>
            <person name="Geelhoed J."/>
            <person name="Schramm A."/>
        </authorList>
    </citation>
    <scope>NUCLEOTIDE SEQUENCE [LARGE SCALE GENOMIC DNA]</scope>
    <source>
        <strain evidence="12">GS</strain>
    </source>
</reference>
<dbReference type="PROSITE" id="PS51846">
    <property type="entry name" value="CNNM"/>
    <property type="match status" value="1"/>
</dbReference>
<keyword evidence="6 8" id="KW-0472">Membrane</keyword>
<dbReference type="AlphaFoldDB" id="A0A521FYL8"/>
<evidence type="ECO:0000259" key="10">
    <source>
        <dbReference type="PROSITE" id="PS51371"/>
    </source>
</evidence>
<comment type="caution">
    <text evidence="12">The sequence shown here is derived from an EMBL/GenBank/DDBJ whole genome shotgun (WGS) entry which is preliminary data.</text>
</comment>
<evidence type="ECO:0000313" key="13">
    <source>
        <dbReference type="Proteomes" id="UP000316238"/>
    </source>
</evidence>
<proteinExistence type="predicted"/>
<evidence type="ECO:0000313" key="12">
    <source>
        <dbReference type="EMBL" id="TAA73852.1"/>
    </source>
</evidence>
<evidence type="ECO:0000259" key="11">
    <source>
        <dbReference type="PROSITE" id="PS51846"/>
    </source>
</evidence>
<dbReference type="PANTHER" id="PTHR22777:SF4">
    <property type="entry name" value="UPF0053 PROTEIN SLL1254"/>
    <property type="match status" value="1"/>
</dbReference>
<dbReference type="Proteomes" id="UP000316238">
    <property type="component" value="Unassembled WGS sequence"/>
</dbReference>
<feature type="transmembrane region" description="Helical" evidence="9">
    <location>
        <begin position="114"/>
        <end position="135"/>
    </location>
</feature>
<dbReference type="EMBL" id="NQJD01000054">
    <property type="protein sequence ID" value="TAA73852.1"/>
    <property type="molecule type" value="Genomic_DNA"/>
</dbReference>
<comment type="subcellular location">
    <subcellularLocation>
        <location evidence="1">Membrane</location>
        <topology evidence="1">Multi-pass membrane protein</topology>
    </subcellularLocation>
</comment>
<sequence length="346" mass="37823">MLLELVLACGLSILMSACCSLLEAALYSLPLSRIEMMAEEHPSAATVLRKLKSNIDQPIAAILTLNTIANTMGAAVAGAAAAAVFGEDMLIWFSAFFTLVILLFSEILPKTIGVAFNTSLAPYIAQPLQLMVFLLKPMIMIGQAVTHLVPKAAEYTVSAEELITIARLSRSSGEIGAEQEIVITNIIALRRKCVRQVMTPRTVTFTMNGDTTVAEAVRLEERLRVHSRVPVCGTDSDDVIGIVHSYEVMEALAIGNAQLRLAELMRPAHFVPEIAPLDKVMLEFFERRQHLFVAVDEYGGVTGVISLEDIIEEIIGREIMDESDRTGNLRAWARAQKNGAVTQEVE</sequence>
<evidence type="ECO:0000256" key="3">
    <source>
        <dbReference type="ARBA" id="ARBA00022737"/>
    </source>
</evidence>
<dbReference type="GO" id="GO:0005886">
    <property type="term" value="C:plasma membrane"/>
    <property type="evidence" value="ECO:0007669"/>
    <property type="project" value="TreeGrafter"/>
</dbReference>
<accession>A0A521FYL8</accession>
<evidence type="ECO:0000256" key="2">
    <source>
        <dbReference type="ARBA" id="ARBA00022692"/>
    </source>
</evidence>
<dbReference type="PANTHER" id="PTHR22777">
    <property type="entry name" value="HEMOLYSIN-RELATED"/>
    <property type="match status" value="1"/>
</dbReference>
<keyword evidence="5 7" id="KW-0129">CBS domain</keyword>
<feature type="domain" description="CBS" evidence="10">
    <location>
        <begin position="264"/>
        <end position="322"/>
    </location>
</feature>
<evidence type="ECO:0000256" key="4">
    <source>
        <dbReference type="ARBA" id="ARBA00022989"/>
    </source>
</evidence>
<evidence type="ECO:0000256" key="7">
    <source>
        <dbReference type="PROSITE-ProRule" id="PRU00703"/>
    </source>
</evidence>
<evidence type="ECO:0000256" key="1">
    <source>
        <dbReference type="ARBA" id="ARBA00004141"/>
    </source>
</evidence>